<name>A0A6A6P425_9PEZI</name>
<dbReference type="EMBL" id="MU001677">
    <property type="protein sequence ID" value="KAF2458790.1"/>
    <property type="molecule type" value="Genomic_DNA"/>
</dbReference>
<gene>
    <name evidence="3" type="ORF">BDY21DRAFT_341333</name>
</gene>
<feature type="chain" id="PRO_5025596520" description="Secreted protein" evidence="2">
    <location>
        <begin position="27"/>
        <end position="97"/>
    </location>
</feature>
<evidence type="ECO:0000313" key="4">
    <source>
        <dbReference type="Proteomes" id="UP000799766"/>
    </source>
</evidence>
<organism evidence="3 4">
    <name type="scientific">Lineolata rhizophorae</name>
    <dbReference type="NCBI Taxonomy" id="578093"/>
    <lineage>
        <taxon>Eukaryota</taxon>
        <taxon>Fungi</taxon>
        <taxon>Dikarya</taxon>
        <taxon>Ascomycota</taxon>
        <taxon>Pezizomycotina</taxon>
        <taxon>Dothideomycetes</taxon>
        <taxon>Dothideomycetes incertae sedis</taxon>
        <taxon>Lineolatales</taxon>
        <taxon>Lineolataceae</taxon>
        <taxon>Lineolata</taxon>
    </lineage>
</organism>
<dbReference type="AlphaFoldDB" id="A0A6A6P425"/>
<evidence type="ECO:0008006" key="5">
    <source>
        <dbReference type="Google" id="ProtNLM"/>
    </source>
</evidence>
<feature type="region of interest" description="Disordered" evidence="1">
    <location>
        <begin position="39"/>
        <end position="63"/>
    </location>
</feature>
<dbReference type="Proteomes" id="UP000799766">
    <property type="component" value="Unassembled WGS sequence"/>
</dbReference>
<feature type="compositionally biased region" description="Basic and acidic residues" evidence="1">
    <location>
        <begin position="39"/>
        <end position="52"/>
    </location>
</feature>
<protein>
    <recommendedName>
        <fullName evidence="5">Secreted protein</fullName>
    </recommendedName>
</protein>
<reference evidence="3" key="1">
    <citation type="journal article" date="2020" name="Stud. Mycol.">
        <title>101 Dothideomycetes genomes: a test case for predicting lifestyles and emergence of pathogens.</title>
        <authorList>
            <person name="Haridas S."/>
            <person name="Albert R."/>
            <person name="Binder M."/>
            <person name="Bloem J."/>
            <person name="Labutti K."/>
            <person name="Salamov A."/>
            <person name="Andreopoulos B."/>
            <person name="Baker S."/>
            <person name="Barry K."/>
            <person name="Bills G."/>
            <person name="Bluhm B."/>
            <person name="Cannon C."/>
            <person name="Castanera R."/>
            <person name="Culley D."/>
            <person name="Daum C."/>
            <person name="Ezra D."/>
            <person name="Gonzalez J."/>
            <person name="Henrissat B."/>
            <person name="Kuo A."/>
            <person name="Liang C."/>
            <person name="Lipzen A."/>
            <person name="Lutzoni F."/>
            <person name="Magnuson J."/>
            <person name="Mondo S."/>
            <person name="Nolan M."/>
            <person name="Ohm R."/>
            <person name="Pangilinan J."/>
            <person name="Park H.-J."/>
            <person name="Ramirez L."/>
            <person name="Alfaro M."/>
            <person name="Sun H."/>
            <person name="Tritt A."/>
            <person name="Yoshinaga Y."/>
            <person name="Zwiers L.-H."/>
            <person name="Turgeon B."/>
            <person name="Goodwin S."/>
            <person name="Spatafora J."/>
            <person name="Crous P."/>
            <person name="Grigoriev I."/>
        </authorList>
    </citation>
    <scope>NUCLEOTIDE SEQUENCE</scope>
    <source>
        <strain evidence="3">ATCC 16933</strain>
    </source>
</reference>
<feature type="signal peptide" evidence="2">
    <location>
        <begin position="1"/>
        <end position="26"/>
    </location>
</feature>
<evidence type="ECO:0000313" key="3">
    <source>
        <dbReference type="EMBL" id="KAF2458790.1"/>
    </source>
</evidence>
<evidence type="ECO:0000256" key="2">
    <source>
        <dbReference type="SAM" id="SignalP"/>
    </source>
</evidence>
<proteinExistence type="predicted"/>
<evidence type="ECO:0000256" key="1">
    <source>
        <dbReference type="SAM" id="MobiDB-lite"/>
    </source>
</evidence>
<sequence length="97" mass="10354">MKSSGLQVCASVCLCLVSVCPSGCGGASYAASHGEWRQSGDAARDKNGEKVKANGKSVRLSKQDRAAYPRGRQVLDRGYRGGYMQQMRAGILRTLEG</sequence>
<keyword evidence="4" id="KW-1185">Reference proteome</keyword>
<accession>A0A6A6P425</accession>
<keyword evidence="2" id="KW-0732">Signal</keyword>